<organism evidence="1 2">
    <name type="scientific">Paractinoplanes toevensis</name>
    <dbReference type="NCBI Taxonomy" id="571911"/>
    <lineage>
        <taxon>Bacteria</taxon>
        <taxon>Bacillati</taxon>
        <taxon>Actinomycetota</taxon>
        <taxon>Actinomycetes</taxon>
        <taxon>Micromonosporales</taxon>
        <taxon>Micromonosporaceae</taxon>
        <taxon>Paractinoplanes</taxon>
    </lineage>
</organism>
<dbReference type="AlphaFoldDB" id="A0A919W8U8"/>
<dbReference type="Proteomes" id="UP000677082">
    <property type="component" value="Unassembled WGS sequence"/>
</dbReference>
<evidence type="ECO:0000313" key="2">
    <source>
        <dbReference type="Proteomes" id="UP000677082"/>
    </source>
</evidence>
<sequence length="167" mass="18854">MRLELYGRDGLHEVYYYSGESESIIADHVRDYPGSTFAIVRTEAAPGGFRWEFTTRYAADGSLRLFMIHLFDPADLEIMNLDYVRTGDLRAITKFWYESVDSIGLVFEYQPDGKNVDVTNLEEGESVPFGAVLRALPDPDFYADGFALPPQLAGTSIPSVRDHFEPE</sequence>
<reference evidence="1 2" key="1">
    <citation type="submission" date="2021-03" db="EMBL/GenBank/DDBJ databases">
        <title>Whole genome shotgun sequence of Actinoplanes toevensis NBRC 105298.</title>
        <authorList>
            <person name="Komaki H."/>
            <person name="Tamura T."/>
        </authorList>
    </citation>
    <scope>NUCLEOTIDE SEQUENCE [LARGE SCALE GENOMIC DNA]</scope>
    <source>
        <strain evidence="1 2">NBRC 105298</strain>
    </source>
</reference>
<evidence type="ECO:0000313" key="1">
    <source>
        <dbReference type="EMBL" id="GIM95733.1"/>
    </source>
</evidence>
<comment type="caution">
    <text evidence="1">The sequence shown here is derived from an EMBL/GenBank/DDBJ whole genome shotgun (WGS) entry which is preliminary data.</text>
</comment>
<name>A0A919W8U8_9ACTN</name>
<keyword evidence="2" id="KW-1185">Reference proteome</keyword>
<dbReference type="EMBL" id="BOQN01000098">
    <property type="protein sequence ID" value="GIM95733.1"/>
    <property type="molecule type" value="Genomic_DNA"/>
</dbReference>
<protein>
    <submittedName>
        <fullName evidence="1">Uncharacterized protein</fullName>
    </submittedName>
</protein>
<accession>A0A919W8U8</accession>
<proteinExistence type="predicted"/>
<gene>
    <name evidence="1" type="ORF">Ato02nite_075260</name>
</gene>